<dbReference type="STRING" id="762982.HMPREF9442_01688"/>
<dbReference type="EMBL" id="AFBR01000043">
    <property type="protein sequence ID" value="EGG54214.1"/>
    <property type="molecule type" value="Genomic_DNA"/>
</dbReference>
<keyword evidence="1" id="KW-0812">Transmembrane</keyword>
<dbReference type="Proteomes" id="UP000005546">
    <property type="component" value="Unassembled WGS sequence"/>
</dbReference>
<evidence type="ECO:0000313" key="2">
    <source>
        <dbReference type="EMBL" id="EGG54214.1"/>
    </source>
</evidence>
<keyword evidence="3" id="KW-1185">Reference proteome</keyword>
<keyword evidence="1" id="KW-1133">Transmembrane helix</keyword>
<comment type="caution">
    <text evidence="2">The sequence shown here is derived from an EMBL/GenBank/DDBJ whole genome shotgun (WGS) entry which is preliminary data.</text>
</comment>
<name>F3QU19_9BACT</name>
<reference evidence="2 3" key="1">
    <citation type="submission" date="2011-02" db="EMBL/GenBank/DDBJ databases">
        <authorList>
            <person name="Weinstock G."/>
            <person name="Sodergren E."/>
            <person name="Clifton S."/>
            <person name="Fulton L."/>
            <person name="Fulton B."/>
            <person name="Courtney L."/>
            <person name="Fronick C."/>
            <person name="Harrison M."/>
            <person name="Strong C."/>
            <person name="Farmer C."/>
            <person name="Delahaunty K."/>
            <person name="Markovic C."/>
            <person name="Hall O."/>
            <person name="Minx P."/>
            <person name="Tomlinson C."/>
            <person name="Mitreva M."/>
            <person name="Hou S."/>
            <person name="Chen J."/>
            <person name="Wollam A."/>
            <person name="Pepin K.H."/>
            <person name="Johnson M."/>
            <person name="Bhonagiri V."/>
            <person name="Zhang X."/>
            <person name="Suruliraj S."/>
            <person name="Warren W."/>
            <person name="Chinwalla A."/>
            <person name="Mardis E.R."/>
            <person name="Wilson R.K."/>
        </authorList>
    </citation>
    <scope>NUCLEOTIDE SEQUENCE [LARGE SCALE GENOMIC DNA]</scope>
    <source>
        <strain evidence="2 3">YIT 11841</strain>
    </source>
</reference>
<sequence>MARHAFLLMCLPIGALLLVCAVRRQPNAFQFEKSVGFGCPCFVFFIFWLIFINQSAG</sequence>
<gene>
    <name evidence="2" type="ORF">HMPREF9442_01688</name>
</gene>
<evidence type="ECO:0000313" key="3">
    <source>
        <dbReference type="Proteomes" id="UP000005546"/>
    </source>
</evidence>
<feature type="transmembrane region" description="Helical" evidence="1">
    <location>
        <begin position="34"/>
        <end position="52"/>
    </location>
</feature>
<organism evidence="2 3">
    <name type="scientific">Paraprevotella xylaniphila YIT 11841</name>
    <dbReference type="NCBI Taxonomy" id="762982"/>
    <lineage>
        <taxon>Bacteria</taxon>
        <taxon>Pseudomonadati</taxon>
        <taxon>Bacteroidota</taxon>
        <taxon>Bacteroidia</taxon>
        <taxon>Bacteroidales</taxon>
        <taxon>Prevotellaceae</taxon>
        <taxon>Paraprevotella</taxon>
    </lineage>
</organism>
<proteinExistence type="predicted"/>
<evidence type="ECO:0000256" key="1">
    <source>
        <dbReference type="SAM" id="Phobius"/>
    </source>
</evidence>
<protein>
    <submittedName>
        <fullName evidence="2">Uncharacterized protein</fullName>
    </submittedName>
</protein>
<keyword evidence="1" id="KW-0472">Membrane</keyword>
<dbReference type="AlphaFoldDB" id="F3QU19"/>
<accession>F3QU19</accession>
<dbReference type="HOGENOM" id="CLU_2992600_0_0_10"/>